<organism evidence="2 3">
    <name type="scientific">Candolleomyces aberdarensis</name>
    <dbReference type="NCBI Taxonomy" id="2316362"/>
    <lineage>
        <taxon>Eukaryota</taxon>
        <taxon>Fungi</taxon>
        <taxon>Dikarya</taxon>
        <taxon>Basidiomycota</taxon>
        <taxon>Agaricomycotina</taxon>
        <taxon>Agaricomycetes</taxon>
        <taxon>Agaricomycetidae</taxon>
        <taxon>Agaricales</taxon>
        <taxon>Agaricineae</taxon>
        <taxon>Psathyrellaceae</taxon>
        <taxon>Candolleomyces</taxon>
    </lineage>
</organism>
<keyword evidence="3" id="KW-1185">Reference proteome</keyword>
<dbReference type="Proteomes" id="UP000290288">
    <property type="component" value="Unassembled WGS sequence"/>
</dbReference>
<proteinExistence type="predicted"/>
<evidence type="ECO:0000313" key="3">
    <source>
        <dbReference type="Proteomes" id="UP000290288"/>
    </source>
</evidence>
<evidence type="ECO:0000313" key="2">
    <source>
        <dbReference type="EMBL" id="RXW18040.1"/>
    </source>
</evidence>
<comment type="caution">
    <text evidence="2">The sequence shown here is derived from an EMBL/GenBank/DDBJ whole genome shotgun (WGS) entry which is preliminary data.</text>
</comment>
<protein>
    <submittedName>
        <fullName evidence="2">Uncharacterized protein</fullName>
    </submittedName>
</protein>
<reference evidence="2 3" key="1">
    <citation type="submission" date="2019-01" db="EMBL/GenBank/DDBJ databases">
        <title>Draft genome sequence of Psathyrella aberdarensis IHI B618.</title>
        <authorList>
            <person name="Buettner E."/>
            <person name="Kellner H."/>
        </authorList>
    </citation>
    <scope>NUCLEOTIDE SEQUENCE [LARGE SCALE GENOMIC DNA]</scope>
    <source>
        <strain evidence="2 3">IHI B618</strain>
    </source>
</reference>
<feature type="region of interest" description="Disordered" evidence="1">
    <location>
        <begin position="26"/>
        <end position="156"/>
    </location>
</feature>
<feature type="compositionally biased region" description="Acidic residues" evidence="1">
    <location>
        <begin position="110"/>
        <end position="121"/>
    </location>
</feature>
<feature type="compositionally biased region" description="Basic and acidic residues" evidence="1">
    <location>
        <begin position="26"/>
        <end position="44"/>
    </location>
</feature>
<accession>A0A4Q2DE66</accession>
<name>A0A4Q2DE66_9AGAR</name>
<gene>
    <name evidence="2" type="ORF">EST38_g7813</name>
</gene>
<sequence>MLRLPPASCYRGRQLREEEAAARIAAERKKEAKKQEEAKSKAEAETEAAGNEQMDAEPTSTSPTAPPVEQQEVKAPATQPITEFQPPRNVSETAQRADQVMAEASNADTADAEMADAEDSNQEQPLIATDGSPEAPTSQEQPEASLLLLRQNESRS</sequence>
<dbReference type="EMBL" id="SDEE01000294">
    <property type="protein sequence ID" value="RXW18040.1"/>
    <property type="molecule type" value="Genomic_DNA"/>
</dbReference>
<evidence type="ECO:0000256" key="1">
    <source>
        <dbReference type="SAM" id="MobiDB-lite"/>
    </source>
</evidence>
<dbReference type="AlphaFoldDB" id="A0A4Q2DE66"/>